<organism evidence="2 3">
    <name type="scientific">Thermostichus vulcanus str. 'Rupite'</name>
    <dbReference type="NCBI Taxonomy" id="2813851"/>
    <lineage>
        <taxon>Bacteria</taxon>
        <taxon>Bacillati</taxon>
        <taxon>Cyanobacteriota</taxon>
        <taxon>Cyanophyceae</taxon>
        <taxon>Thermostichales</taxon>
        <taxon>Thermostichaceae</taxon>
        <taxon>Thermostichus</taxon>
    </lineage>
</organism>
<evidence type="ECO:0000313" key="2">
    <source>
        <dbReference type="EMBL" id="MCJ2542641.1"/>
    </source>
</evidence>
<dbReference type="PANTHER" id="PTHR34595">
    <property type="entry name" value="BLR5612 PROTEIN"/>
    <property type="match status" value="1"/>
</dbReference>
<reference evidence="2" key="1">
    <citation type="submission" date="2021-02" db="EMBL/GenBank/DDBJ databases">
        <title>The CRISPR/cas machinery reduction and long-range gene transfer in the hot spring cyanobacterium Synechococcus.</title>
        <authorList>
            <person name="Dvorak P."/>
            <person name="Jahodarova E."/>
            <person name="Hasler P."/>
            <person name="Poulickova A."/>
        </authorList>
    </citation>
    <scope>NUCLEOTIDE SEQUENCE</scope>
    <source>
        <strain evidence="2">Rupite</strain>
    </source>
</reference>
<keyword evidence="3" id="KW-1185">Reference proteome</keyword>
<feature type="domain" description="DUF403" evidence="1">
    <location>
        <begin position="1"/>
        <end position="313"/>
    </location>
</feature>
<dbReference type="InterPro" id="IPR007296">
    <property type="entry name" value="DUF403"/>
</dbReference>
<dbReference type="Pfam" id="PF04168">
    <property type="entry name" value="Alpha-E"/>
    <property type="match status" value="1"/>
</dbReference>
<dbReference type="Proteomes" id="UP000830835">
    <property type="component" value="Unassembled WGS sequence"/>
</dbReference>
<protein>
    <submittedName>
        <fullName evidence="2">Alpha-E domain-containing protein</fullName>
    </submittedName>
</protein>
<name>A0ABT0CA37_THEVL</name>
<evidence type="ECO:0000313" key="3">
    <source>
        <dbReference type="Proteomes" id="UP000830835"/>
    </source>
</evidence>
<dbReference type="RefSeq" id="WP_244349915.1">
    <property type="nucleotide sequence ID" value="NZ_JAFIRA010000013.1"/>
</dbReference>
<sequence>MLSRVADSIYWLNRYVERAENIARFVDVNLNLILDSPSGTAQQWDPIIYTTGDHELFYQRYGEATQDTVVQFLAFDRDYPNSILSCLQWARENARSVREVISSEMWERVNRFYLMVKEAAQQGRNLSQWHDFFTEVKLASHLFAGVMDATMTHGEGWHFGQIGRLLERADKTARILDVKYFILLPSVQYVGTALDELQWIALLKSASAYEMYRKYSRQHRINPREVASFLILDRQFPRSIQFCLIQADRSLHQITGTPAGTWRDPGERALGRLRSELDYLTIDEIIEQGLHEFLDNLQFQMNRVGERIYETFFAIQPLQPVDPSLSSQRQTQRI</sequence>
<dbReference type="InterPro" id="IPR051680">
    <property type="entry name" value="ATP-dep_Glu-Cys_Ligase-2"/>
</dbReference>
<evidence type="ECO:0000259" key="1">
    <source>
        <dbReference type="Pfam" id="PF04168"/>
    </source>
</evidence>
<dbReference type="EMBL" id="JAFIRA010000013">
    <property type="protein sequence ID" value="MCJ2542641.1"/>
    <property type="molecule type" value="Genomic_DNA"/>
</dbReference>
<comment type="caution">
    <text evidence="2">The sequence shown here is derived from an EMBL/GenBank/DDBJ whole genome shotgun (WGS) entry which is preliminary data.</text>
</comment>
<dbReference type="PANTHER" id="PTHR34595:SF7">
    <property type="entry name" value="SLL1039 PROTEIN"/>
    <property type="match status" value="1"/>
</dbReference>
<accession>A0ABT0CA37</accession>
<gene>
    <name evidence="2" type="ORF">JX360_06930</name>
</gene>
<proteinExistence type="predicted"/>